<protein>
    <submittedName>
        <fullName evidence="1">Uncharacterized protein</fullName>
    </submittedName>
</protein>
<sequence length="223" mass="25720">MGDDARLFLQIRNSINSEIVGLLNHCEFVKELMDYLEFLYSGKVNMSWMYDVCKSFFRAEKEAKSLNTYFMEFKKTYEELNVLLPFSTNIKVQQTQREKMVVMSFLVGFPLELETAKLQILSSPKMAHFKKFLVEFCILKYQESLKISTPDTTHTKTGKTCLFSSSNEWVIDSGATDHMTGLPTLAFNLIYAGKLTKDLNCCILFFSDYCISQDLMTKKILGK</sequence>
<evidence type="ECO:0000313" key="1">
    <source>
        <dbReference type="EMBL" id="KAF9672242.1"/>
    </source>
</evidence>
<reference evidence="1 2" key="1">
    <citation type="submission" date="2020-10" db="EMBL/GenBank/DDBJ databases">
        <title>Plant Genome Project.</title>
        <authorList>
            <person name="Zhang R.-G."/>
        </authorList>
    </citation>
    <scope>NUCLEOTIDE SEQUENCE [LARGE SCALE GENOMIC DNA]</scope>
    <source>
        <strain evidence="1">FAFU-HL-1</strain>
        <tissue evidence="1">Leaf</tissue>
    </source>
</reference>
<accession>A0A835JJ81</accession>
<gene>
    <name evidence="1" type="ORF">SADUNF_Sadunf11G0020600</name>
</gene>
<evidence type="ECO:0000313" key="2">
    <source>
        <dbReference type="Proteomes" id="UP000657918"/>
    </source>
</evidence>
<proteinExistence type="predicted"/>
<keyword evidence="2" id="KW-1185">Reference proteome</keyword>
<dbReference type="OrthoDB" id="1305129at2759"/>
<dbReference type="EMBL" id="JADGMS010000011">
    <property type="protein sequence ID" value="KAF9672242.1"/>
    <property type="molecule type" value="Genomic_DNA"/>
</dbReference>
<name>A0A835JJ81_9ROSI</name>
<comment type="caution">
    <text evidence="1">The sequence shown here is derived from an EMBL/GenBank/DDBJ whole genome shotgun (WGS) entry which is preliminary data.</text>
</comment>
<dbReference type="Proteomes" id="UP000657918">
    <property type="component" value="Chromosome 11"/>
</dbReference>
<dbReference type="AlphaFoldDB" id="A0A835JJ81"/>
<organism evidence="1 2">
    <name type="scientific">Salix dunnii</name>
    <dbReference type="NCBI Taxonomy" id="1413687"/>
    <lineage>
        <taxon>Eukaryota</taxon>
        <taxon>Viridiplantae</taxon>
        <taxon>Streptophyta</taxon>
        <taxon>Embryophyta</taxon>
        <taxon>Tracheophyta</taxon>
        <taxon>Spermatophyta</taxon>
        <taxon>Magnoliopsida</taxon>
        <taxon>eudicotyledons</taxon>
        <taxon>Gunneridae</taxon>
        <taxon>Pentapetalae</taxon>
        <taxon>rosids</taxon>
        <taxon>fabids</taxon>
        <taxon>Malpighiales</taxon>
        <taxon>Salicaceae</taxon>
        <taxon>Saliceae</taxon>
        <taxon>Salix</taxon>
    </lineage>
</organism>